<dbReference type="OrthoDB" id="6765124at2759"/>
<keyword evidence="12 14" id="KW-0456">Lyase</keyword>
<feature type="non-terminal residue" evidence="16">
    <location>
        <position position="1057"/>
    </location>
</feature>
<dbReference type="InterPro" id="IPR011645">
    <property type="entry name" value="HNOB_dom_associated"/>
</dbReference>
<dbReference type="FunFam" id="1.10.510.10:FF:000420">
    <property type="entry name" value="Guanylate cyclase"/>
    <property type="match status" value="1"/>
</dbReference>
<name>N6TFV7_DENPD</name>
<dbReference type="AlphaFoldDB" id="N6TFV7"/>
<accession>N6TFV7</accession>
<proteinExistence type="inferred from homology"/>
<dbReference type="SUPFAM" id="SSF56112">
    <property type="entry name" value="Protein kinase-like (PK-like)"/>
    <property type="match status" value="1"/>
</dbReference>
<dbReference type="GO" id="GO:0005525">
    <property type="term" value="F:GTP binding"/>
    <property type="evidence" value="ECO:0007669"/>
    <property type="project" value="UniProtKB-KW"/>
</dbReference>
<dbReference type="GO" id="GO:0004672">
    <property type="term" value="F:protein kinase activity"/>
    <property type="evidence" value="ECO:0007669"/>
    <property type="project" value="InterPro"/>
</dbReference>
<dbReference type="PROSITE" id="PS50011">
    <property type="entry name" value="PROTEIN_KINASE_DOM"/>
    <property type="match status" value="1"/>
</dbReference>
<sequence length="1057" mass="120532">MRHRVNSRIIAIKREHWAKFTSDRDHDLDLYGAQRKVWSMLKNRKKHINDYVQVKGVTTKVWEEYFRKLYDAKDTHMAEGYQTPSSATRCSDTKVSDKSTFTSFARTLPPSSKVSKSVVALLIAFKWNKFVVVCGTDPASGSQVQEAIEELSVIHGLTLTVTKKYSNYIPRYIEQMDKIVAETYRDTRVYVFLGEHIALVDFLKCLKARKLLNTGNYVIISVDDGIYDPTRRAKVVEIDYLDPWMNGSDKSNFRSVLKLTQSIKGDNKYLEKIKNFSTKPPFCVPYHHKIFDSISIPIEAAYLYDAVMIYARALTEVFETNEDPKNGSAILSRIVNRSYHSIKGYDVFIDQNGDAEGNFTVLSLLDDKDTKNDKSMQPVGYFQFTLNGSVMSALPEFRYINKSRTINWIGGTIPKAEPKCGFYGEKCVYKVDWRMIAGIILATSVLFVGVLFAFKHYRYEQKLACLLWKIDMRDVTIIPIDIPDSPSKSMVTVCKHNVFKTETSRGMNEVSDISPKRAYTNIGLYRGNIVAIKYLHKRTLDLTRSIRKELKQIREIRHENLIPFVGASVDHGQVAILTAYAARGSLEDVLANEDLHLDTMFVSSLVTDILKGMIYLHDSEIISHGDLRSSNCLIDSRWVLQISDFGLHEFKSGQDDPTYHVKELKRSLWRAPELLRMDNRPPRGTQKGDVYSFGIVLYEMIGRSGPWGNIEMEPTAIINQLKGYKTGQKPLRPSLDGLRIPKYIVNTFTACWHEQPDQRPDIRYVRVRLKEMQAGLKPNIFDNMLSIMEKYAYNLEGLVQERTNQLTEEKKKTDALLYRMLPRSVADALKKGEKVEAESFECVTIYFSDIVGFTELSADSTPLQVIDLLNDLYTLFDSIISHYDVYKVETIGDAYMVVSGLPIKNGNRHAGEIASMALHLLKRIQKFEIKHRPGEVFKLRIGIHSGHVVAGVVGLKMPRYCLFGDTVNTASRMESSGEASKVHISPATYKLLQQLSGYICEDRGLINIKGKGEMYTYWLLGEDPAQRLTRLRRELVGSHLFSSISSDSKQIDIIDQK</sequence>
<evidence type="ECO:0000256" key="14">
    <source>
        <dbReference type="RuleBase" id="RU000405"/>
    </source>
</evidence>
<evidence type="ECO:0000256" key="3">
    <source>
        <dbReference type="ARBA" id="ARBA00012202"/>
    </source>
</evidence>
<dbReference type="PROSITE" id="PS00109">
    <property type="entry name" value="PROTEIN_KINASE_TYR"/>
    <property type="match status" value="1"/>
</dbReference>
<dbReference type="Pfam" id="PF07714">
    <property type="entry name" value="PK_Tyr_Ser-Thr"/>
    <property type="match status" value="1"/>
</dbReference>
<dbReference type="PROSITE" id="PS50125">
    <property type="entry name" value="GUANYLATE_CYCLASE_2"/>
    <property type="match status" value="1"/>
</dbReference>
<dbReference type="SUPFAM" id="SSF55073">
    <property type="entry name" value="Nucleotide cyclase"/>
    <property type="match status" value="1"/>
</dbReference>
<evidence type="ECO:0000256" key="2">
    <source>
        <dbReference type="ARBA" id="ARBA00004251"/>
    </source>
</evidence>
<keyword evidence="5" id="KW-0732">Signal</keyword>
<evidence type="ECO:0000256" key="11">
    <source>
        <dbReference type="ARBA" id="ARBA00023180"/>
    </source>
</evidence>
<dbReference type="GO" id="GO:0004383">
    <property type="term" value="F:guanylate cyclase activity"/>
    <property type="evidence" value="ECO:0007669"/>
    <property type="project" value="UniProtKB-EC"/>
</dbReference>
<evidence type="ECO:0000256" key="10">
    <source>
        <dbReference type="ARBA" id="ARBA00023170"/>
    </source>
</evidence>
<dbReference type="PANTHER" id="PTHR11920:SF501">
    <property type="entry name" value="GUANYLATE CYCLASE 32E"/>
    <property type="match status" value="1"/>
</dbReference>
<evidence type="ECO:0000256" key="13">
    <source>
        <dbReference type="ARBA" id="ARBA00023293"/>
    </source>
</evidence>
<dbReference type="InterPro" id="IPR000719">
    <property type="entry name" value="Prot_kinase_dom"/>
</dbReference>
<dbReference type="PROSITE" id="PS00452">
    <property type="entry name" value="GUANYLATE_CYCLASE_1"/>
    <property type="match status" value="1"/>
</dbReference>
<dbReference type="Pfam" id="PF00211">
    <property type="entry name" value="Guanylate_cyc"/>
    <property type="match status" value="1"/>
</dbReference>
<gene>
    <name evidence="16" type="ORF">YQE_06885</name>
</gene>
<dbReference type="CDD" id="cd07302">
    <property type="entry name" value="CHD"/>
    <property type="match status" value="1"/>
</dbReference>
<keyword evidence="11" id="KW-0325">Glycoprotein</keyword>
<feature type="non-terminal residue" evidence="16">
    <location>
        <position position="1"/>
    </location>
</feature>
<dbReference type="HOGENOM" id="CLU_001072_1_3_1"/>
<keyword evidence="13 15" id="KW-0141">cGMP biosynthesis</keyword>
<dbReference type="Pfam" id="PF07701">
    <property type="entry name" value="HNOBA"/>
    <property type="match status" value="1"/>
</dbReference>
<dbReference type="EC" id="4.6.1.2" evidence="3 15"/>
<dbReference type="GO" id="GO:0035556">
    <property type="term" value="P:intracellular signal transduction"/>
    <property type="evidence" value="ECO:0007669"/>
    <property type="project" value="InterPro"/>
</dbReference>
<dbReference type="InterPro" id="IPR001245">
    <property type="entry name" value="Ser-Thr/Tyr_kinase_cat_dom"/>
</dbReference>
<evidence type="ECO:0000256" key="5">
    <source>
        <dbReference type="ARBA" id="ARBA00022729"/>
    </source>
</evidence>
<dbReference type="InterPro" id="IPR001054">
    <property type="entry name" value="A/G_cyclase"/>
</dbReference>
<keyword evidence="8" id="KW-0342">GTP-binding</keyword>
<dbReference type="Gene3D" id="3.40.50.2300">
    <property type="match status" value="2"/>
</dbReference>
<dbReference type="GO" id="GO:0005886">
    <property type="term" value="C:plasma membrane"/>
    <property type="evidence" value="ECO:0007669"/>
    <property type="project" value="UniProtKB-SubCell"/>
</dbReference>
<evidence type="ECO:0000256" key="9">
    <source>
        <dbReference type="ARBA" id="ARBA00023136"/>
    </source>
</evidence>
<keyword evidence="10" id="KW-0675">Receptor</keyword>
<dbReference type="InterPro" id="IPR011009">
    <property type="entry name" value="Kinase-like_dom_sf"/>
</dbReference>
<keyword evidence="6" id="KW-0547">Nucleotide-binding</keyword>
<dbReference type="InterPro" id="IPR018297">
    <property type="entry name" value="A/G_cyclase_CS"/>
</dbReference>
<dbReference type="GO" id="GO:0005524">
    <property type="term" value="F:ATP binding"/>
    <property type="evidence" value="ECO:0007669"/>
    <property type="project" value="InterPro"/>
</dbReference>
<evidence type="ECO:0000256" key="1">
    <source>
        <dbReference type="ARBA" id="ARBA00001436"/>
    </source>
</evidence>
<reference evidence="16" key="1">
    <citation type="journal article" date="2013" name="Genome Biol.">
        <title>Draft genome of the mountain pine beetle, Dendroctonus ponderosae Hopkins, a major forest pest.</title>
        <authorList>
            <person name="Keeling C.I."/>
            <person name="Yuen M.M."/>
            <person name="Liao N.Y."/>
            <person name="Docking T.R."/>
            <person name="Chan S.K."/>
            <person name="Taylor G.A."/>
            <person name="Palmquist D.L."/>
            <person name="Jackman S.D."/>
            <person name="Nguyen A."/>
            <person name="Li M."/>
            <person name="Henderson H."/>
            <person name="Janes J.K."/>
            <person name="Zhao Y."/>
            <person name="Pandoh P."/>
            <person name="Moore R."/>
            <person name="Sperling F.A."/>
            <person name="Huber D.P."/>
            <person name="Birol I."/>
            <person name="Jones S.J."/>
            <person name="Bohlmann J."/>
        </authorList>
    </citation>
    <scope>NUCLEOTIDE SEQUENCE</scope>
</reference>
<dbReference type="InterPro" id="IPR029787">
    <property type="entry name" value="Nucleotide_cyclase"/>
</dbReference>
<dbReference type="Gene3D" id="3.30.70.1230">
    <property type="entry name" value="Nucleotide cyclase"/>
    <property type="match status" value="1"/>
</dbReference>
<keyword evidence="9" id="KW-0472">Membrane</keyword>
<evidence type="ECO:0000256" key="12">
    <source>
        <dbReference type="ARBA" id="ARBA00023239"/>
    </source>
</evidence>
<dbReference type="EMBL" id="KB740972">
    <property type="protein sequence ID" value="ENN76628.1"/>
    <property type="molecule type" value="Genomic_DNA"/>
</dbReference>
<dbReference type="PANTHER" id="PTHR11920">
    <property type="entry name" value="GUANYLYL CYCLASE"/>
    <property type="match status" value="1"/>
</dbReference>
<keyword evidence="4" id="KW-0812">Transmembrane</keyword>
<comment type="subcellular location">
    <subcellularLocation>
        <location evidence="2">Cell membrane</location>
        <topology evidence="2">Single-pass type I membrane protein</topology>
    </subcellularLocation>
</comment>
<dbReference type="InterPro" id="IPR028082">
    <property type="entry name" value="Peripla_BP_I"/>
</dbReference>
<dbReference type="InterPro" id="IPR001828">
    <property type="entry name" value="ANF_lig-bd_rcpt"/>
</dbReference>
<evidence type="ECO:0000256" key="6">
    <source>
        <dbReference type="ARBA" id="ARBA00022741"/>
    </source>
</evidence>
<comment type="catalytic activity">
    <reaction evidence="1 15">
        <text>GTP = 3',5'-cyclic GMP + diphosphate</text>
        <dbReference type="Rhea" id="RHEA:13665"/>
        <dbReference type="ChEBI" id="CHEBI:33019"/>
        <dbReference type="ChEBI" id="CHEBI:37565"/>
        <dbReference type="ChEBI" id="CHEBI:57746"/>
        <dbReference type="EC" id="4.6.1.2"/>
    </reaction>
</comment>
<evidence type="ECO:0000256" key="15">
    <source>
        <dbReference type="RuleBase" id="RU003431"/>
    </source>
</evidence>
<dbReference type="Gene3D" id="1.10.510.10">
    <property type="entry name" value="Transferase(Phosphotransferase) domain 1"/>
    <property type="match status" value="1"/>
</dbReference>
<evidence type="ECO:0000256" key="4">
    <source>
        <dbReference type="ARBA" id="ARBA00022692"/>
    </source>
</evidence>
<dbReference type="GO" id="GO:0004016">
    <property type="term" value="F:adenylate cyclase activity"/>
    <property type="evidence" value="ECO:0007669"/>
    <property type="project" value="TreeGrafter"/>
</dbReference>
<dbReference type="GO" id="GO:0007168">
    <property type="term" value="P:receptor guanylyl cyclase signaling pathway"/>
    <property type="evidence" value="ECO:0007669"/>
    <property type="project" value="TreeGrafter"/>
</dbReference>
<dbReference type="InterPro" id="IPR008266">
    <property type="entry name" value="Tyr_kinase_AS"/>
</dbReference>
<comment type="similarity">
    <text evidence="14">Belongs to the adenylyl cyclase class-4/guanylyl cyclase family.</text>
</comment>
<dbReference type="GO" id="GO:0001653">
    <property type="term" value="F:peptide receptor activity"/>
    <property type="evidence" value="ECO:0007669"/>
    <property type="project" value="TreeGrafter"/>
</dbReference>
<organism evidence="16">
    <name type="scientific">Dendroctonus ponderosae</name>
    <name type="common">Mountain pine beetle</name>
    <dbReference type="NCBI Taxonomy" id="77166"/>
    <lineage>
        <taxon>Eukaryota</taxon>
        <taxon>Metazoa</taxon>
        <taxon>Ecdysozoa</taxon>
        <taxon>Arthropoda</taxon>
        <taxon>Hexapoda</taxon>
        <taxon>Insecta</taxon>
        <taxon>Pterygota</taxon>
        <taxon>Neoptera</taxon>
        <taxon>Endopterygota</taxon>
        <taxon>Coleoptera</taxon>
        <taxon>Polyphaga</taxon>
        <taxon>Cucujiformia</taxon>
        <taxon>Curculionidae</taxon>
        <taxon>Scolytinae</taxon>
        <taxon>Dendroctonus</taxon>
    </lineage>
</organism>
<dbReference type="Pfam" id="PF01094">
    <property type="entry name" value="ANF_receptor"/>
    <property type="match status" value="1"/>
</dbReference>
<dbReference type="FunFam" id="3.30.70.1230:FF:000019">
    <property type="entry name" value="Guanylate cyclase"/>
    <property type="match status" value="1"/>
</dbReference>
<evidence type="ECO:0000313" key="16">
    <source>
        <dbReference type="EMBL" id="ENN76628.1"/>
    </source>
</evidence>
<dbReference type="InterPro" id="IPR050401">
    <property type="entry name" value="Cyclic_nucleotide_synthase"/>
</dbReference>
<keyword evidence="7" id="KW-1133">Transmembrane helix</keyword>
<protein>
    <recommendedName>
        <fullName evidence="3 15">Guanylate cyclase</fullName>
        <ecNumber evidence="3 15">4.6.1.2</ecNumber>
    </recommendedName>
</protein>
<dbReference type="SMART" id="SM00044">
    <property type="entry name" value="CYCc"/>
    <property type="match status" value="1"/>
</dbReference>
<dbReference type="OMA" id="ILFTTYC"/>
<dbReference type="SUPFAM" id="SSF53822">
    <property type="entry name" value="Periplasmic binding protein-like I"/>
    <property type="match status" value="1"/>
</dbReference>
<evidence type="ECO:0000256" key="8">
    <source>
        <dbReference type="ARBA" id="ARBA00023134"/>
    </source>
</evidence>
<evidence type="ECO:0000256" key="7">
    <source>
        <dbReference type="ARBA" id="ARBA00022989"/>
    </source>
</evidence>